<evidence type="ECO:0000256" key="5">
    <source>
        <dbReference type="SAM" id="Phobius"/>
    </source>
</evidence>
<dbReference type="AlphaFoldDB" id="A0A2W4QWK2"/>
<protein>
    <recommendedName>
        <fullName evidence="8">FUSC family protein</fullName>
    </recommendedName>
</protein>
<reference evidence="6 7" key="1">
    <citation type="journal article" date="2018" name="Aquat. Microb. Ecol.">
        <title>Gammaproteobacterial methanotrophs dominate.</title>
        <authorList>
            <person name="Rissanen A.J."/>
            <person name="Saarenheimo J."/>
            <person name="Tiirola M."/>
            <person name="Peura S."/>
            <person name="Aalto S.L."/>
            <person name="Karvinen A."/>
            <person name="Nykanen H."/>
        </authorList>
    </citation>
    <scope>NUCLEOTIDE SEQUENCE [LARGE SCALE GENOMIC DNA]</scope>
    <source>
        <strain evidence="6">AMbin10</strain>
    </source>
</reference>
<dbReference type="EMBL" id="QJPH01000360">
    <property type="protein sequence ID" value="PZN76375.1"/>
    <property type="molecule type" value="Genomic_DNA"/>
</dbReference>
<evidence type="ECO:0000256" key="4">
    <source>
        <dbReference type="ARBA" id="ARBA00023136"/>
    </source>
</evidence>
<gene>
    <name evidence="6" type="ORF">DM484_16865</name>
</gene>
<accession>A0A2W4QWK2</accession>
<feature type="transmembrane region" description="Helical" evidence="5">
    <location>
        <begin position="464"/>
        <end position="482"/>
    </location>
</feature>
<name>A0A2W4QWK2_9GAMM</name>
<evidence type="ECO:0000256" key="1">
    <source>
        <dbReference type="ARBA" id="ARBA00004141"/>
    </source>
</evidence>
<evidence type="ECO:0000256" key="2">
    <source>
        <dbReference type="ARBA" id="ARBA00022692"/>
    </source>
</evidence>
<dbReference type="InterPro" id="IPR052430">
    <property type="entry name" value="IVT-Associated"/>
</dbReference>
<comment type="caution">
    <text evidence="6">The sequence shown here is derived from an EMBL/GenBank/DDBJ whole genome shotgun (WGS) entry which is preliminary data.</text>
</comment>
<feature type="transmembrane region" description="Helical" evidence="5">
    <location>
        <begin position="82"/>
        <end position="100"/>
    </location>
</feature>
<evidence type="ECO:0008006" key="8">
    <source>
        <dbReference type="Google" id="ProtNLM"/>
    </source>
</evidence>
<feature type="transmembrane region" description="Helical" evidence="5">
    <location>
        <begin position="153"/>
        <end position="176"/>
    </location>
</feature>
<dbReference type="GO" id="GO:0005886">
    <property type="term" value="C:plasma membrane"/>
    <property type="evidence" value="ECO:0007669"/>
    <property type="project" value="InterPro"/>
</dbReference>
<feature type="transmembrane region" description="Helical" evidence="5">
    <location>
        <begin position="489"/>
        <end position="509"/>
    </location>
</feature>
<comment type="subcellular location">
    <subcellularLocation>
        <location evidence="1">Membrane</location>
        <topology evidence="1">Multi-pass membrane protein</topology>
    </subcellularLocation>
</comment>
<feature type="transmembrane region" description="Helical" evidence="5">
    <location>
        <begin position="521"/>
        <end position="539"/>
    </location>
</feature>
<evidence type="ECO:0000313" key="6">
    <source>
        <dbReference type="EMBL" id="PZN76375.1"/>
    </source>
</evidence>
<feature type="transmembrane region" description="Helical" evidence="5">
    <location>
        <begin position="438"/>
        <end position="458"/>
    </location>
</feature>
<dbReference type="InterPro" id="IPR006726">
    <property type="entry name" value="PHBA_efflux_AaeB/fusaric-R"/>
</dbReference>
<feature type="transmembrane region" description="Helical" evidence="5">
    <location>
        <begin position="112"/>
        <end position="141"/>
    </location>
</feature>
<keyword evidence="4 5" id="KW-0472">Membrane</keyword>
<dbReference type="PANTHER" id="PTHR47804">
    <property type="entry name" value="60S RIBOSOMAL PROTEIN L19"/>
    <property type="match status" value="1"/>
</dbReference>
<evidence type="ECO:0000256" key="3">
    <source>
        <dbReference type="ARBA" id="ARBA00022989"/>
    </source>
</evidence>
<keyword evidence="2 5" id="KW-0812">Transmembrane</keyword>
<feature type="transmembrane region" description="Helical" evidence="5">
    <location>
        <begin position="389"/>
        <end position="407"/>
    </location>
</feature>
<evidence type="ECO:0000313" key="7">
    <source>
        <dbReference type="Proteomes" id="UP000249396"/>
    </source>
</evidence>
<sequence length="735" mass="81735">MHEIWQHLWFGMTPADFLRTELRLTPARRILTMRLFITLMIISFVGVTLRPPSIIALSFSFVMMLAPTMMDHTTTRVSAWKLMRLEVVAIVISIISLAMWGDQPWFLVPWSYGLITVLLFISRVTGTPTIPPMLYVFSVLYNPEHPEQNVYGALWIFPTLGLLAFGTSIAAQLIFWPQNYEKLLIKTLDERLDFIAHMLDRLARQVEGGDRAILSKSDETPTLVNVSRQFAILSRAEMTDSALKNKHAEWIDFIVEVDAWFNVTVKLNNLVLETDPSLILTGSDRAKIYAIGVECRELQKALIECETPIENSADNKLSVEISNPPSNDSLFLLLHQLEHSALRTSRCLALLYGPVSQPTVNETEPASSKGQTSPLFWLSKQFWVDNMDALHYGMKFALGVMICLFLVQAFRWPGIDTALLTCVIVAETSLGAEYRKSVMRIMGAILGGLLAYVFIIVLEPALETIAGFMLSIAPVMWLSAWVGSGSPRIAYVGTQIGFAFAHAVLPGYGPVTDLESARDRVLGILLGITVVGVIDYVIWPQRSERMLTKKLAASMRTFGKFLSMGVASPPDRLSSAAMLKSIDSDLQSAQTFLEHAQIEPGSNQAGASSRLNTMGLMIGTLHTIARRVQARHHYHVGKEFRDQIAALIKLQAALDHSFSQALLGFADRLENKPNDSNVSKQSSYQMLEELTRQAILVNASNADEVHLINAHIDLDKILINAIDELGSMLAGIKSH</sequence>
<organism evidence="6 7">
    <name type="scientific">Candidatus Methylumidiphilus alinenensis</name>
    <dbReference type="NCBI Taxonomy" id="2202197"/>
    <lineage>
        <taxon>Bacteria</taxon>
        <taxon>Pseudomonadati</taxon>
        <taxon>Pseudomonadota</taxon>
        <taxon>Gammaproteobacteria</taxon>
        <taxon>Methylococcales</taxon>
        <taxon>Candidatus Methylumidiphilus</taxon>
    </lineage>
</organism>
<dbReference type="Proteomes" id="UP000249396">
    <property type="component" value="Unassembled WGS sequence"/>
</dbReference>
<dbReference type="Pfam" id="PF04632">
    <property type="entry name" value="FUSC"/>
    <property type="match status" value="1"/>
</dbReference>
<proteinExistence type="predicted"/>
<keyword evidence="3 5" id="KW-1133">Transmembrane helix</keyword>
<dbReference type="GO" id="GO:0022857">
    <property type="term" value="F:transmembrane transporter activity"/>
    <property type="evidence" value="ECO:0007669"/>
    <property type="project" value="InterPro"/>
</dbReference>
<dbReference type="PANTHER" id="PTHR47804:SF3">
    <property type="entry name" value="PROTEIN BRE4"/>
    <property type="match status" value="1"/>
</dbReference>